<dbReference type="Proteomes" id="UP000063063">
    <property type="component" value="Chromosome 13"/>
</dbReference>
<proteinExistence type="predicted"/>
<reference evidence="1 2" key="1">
    <citation type="journal article" date="2015" name="Sci. Rep.">
        <title>The genome of Leishmania panamensis: insights into genomics of the L. (Viannia) subgenus.</title>
        <authorList>
            <person name="Llanes A."/>
            <person name="Restrepo C.M."/>
            <person name="Vecchio G.D."/>
            <person name="Anguizola F.J."/>
            <person name="Lleonart R."/>
        </authorList>
    </citation>
    <scope>NUCLEOTIDE SEQUENCE [LARGE SCALE GENOMIC DNA]</scope>
    <source>
        <strain evidence="1 2">MHOM/PA/94/PSC-1</strain>
    </source>
</reference>
<dbReference type="eggNOG" id="ENOG502SBVA">
    <property type="taxonomic scope" value="Eukaryota"/>
</dbReference>
<name>A0A088S4X5_LEIPA</name>
<dbReference type="AlphaFoldDB" id="A0A088S4X5"/>
<gene>
    <name evidence="1" type="ORF">LPMP_131290</name>
</gene>
<keyword evidence="2" id="KW-1185">Reference proteome</keyword>
<sequence>MSSALIANILAKVEVEVRQRLRSTAASTTPGPSPAAAPLTSLSLLTSEDWSAVRCSLRADSTLPPSAAGATNKVEGTSASLQPVVASELLRYVQMRCAELPMRLQIEALQARRYEHLLRQHTRELVTLSEYMALVSRTPPTLAAVPRGVSEPTPNVAQLPVDVRALLAEEEMGPRLERCRVRIRELETMARQDAEAKVRCCQRMVLLSEFVRALVRHVTADVLTCKGAPKCDGAAVTKRPRTEQSA</sequence>
<evidence type="ECO:0000313" key="1">
    <source>
        <dbReference type="EMBL" id="AIN96556.1"/>
    </source>
</evidence>
<dbReference type="RefSeq" id="XP_010697209.1">
    <property type="nucleotide sequence ID" value="XM_010698907.1"/>
</dbReference>
<dbReference type="GeneID" id="22573239"/>
<evidence type="ECO:0000313" key="2">
    <source>
        <dbReference type="Proteomes" id="UP000063063"/>
    </source>
</evidence>
<accession>A0A088S4X5</accession>
<dbReference type="OrthoDB" id="263223at2759"/>
<dbReference type="KEGG" id="lpan:LPMP_131290"/>
<organism evidence="1 2">
    <name type="scientific">Leishmania panamensis</name>
    <dbReference type="NCBI Taxonomy" id="5679"/>
    <lineage>
        <taxon>Eukaryota</taxon>
        <taxon>Discoba</taxon>
        <taxon>Euglenozoa</taxon>
        <taxon>Kinetoplastea</taxon>
        <taxon>Metakinetoplastina</taxon>
        <taxon>Trypanosomatida</taxon>
        <taxon>Trypanosomatidae</taxon>
        <taxon>Leishmaniinae</taxon>
        <taxon>Leishmania</taxon>
        <taxon>Leishmania guyanensis species complex</taxon>
    </lineage>
</organism>
<dbReference type="VEuPathDB" id="TriTrypDB:LPAL13_130017600"/>
<dbReference type="VEuPathDB" id="TriTrypDB:LPMP_131290"/>
<protein>
    <submittedName>
        <fullName evidence="1">Uncharacterized protein</fullName>
    </submittedName>
</protein>
<dbReference type="EMBL" id="CP009382">
    <property type="protein sequence ID" value="AIN96556.1"/>
    <property type="molecule type" value="Genomic_DNA"/>
</dbReference>